<dbReference type="EMBL" id="FNVA01000001">
    <property type="protein sequence ID" value="SEF46569.1"/>
    <property type="molecule type" value="Genomic_DNA"/>
</dbReference>
<evidence type="ECO:0008006" key="3">
    <source>
        <dbReference type="Google" id="ProtNLM"/>
    </source>
</evidence>
<organism evidence="1 2">
    <name type="scientific">Bryocella elongata</name>
    <dbReference type="NCBI Taxonomy" id="863522"/>
    <lineage>
        <taxon>Bacteria</taxon>
        <taxon>Pseudomonadati</taxon>
        <taxon>Acidobacteriota</taxon>
        <taxon>Terriglobia</taxon>
        <taxon>Terriglobales</taxon>
        <taxon>Acidobacteriaceae</taxon>
        <taxon>Bryocella</taxon>
    </lineage>
</organism>
<evidence type="ECO:0000313" key="2">
    <source>
        <dbReference type="Proteomes" id="UP000236728"/>
    </source>
</evidence>
<dbReference type="GO" id="GO:0005829">
    <property type="term" value="C:cytosol"/>
    <property type="evidence" value="ECO:0007669"/>
    <property type="project" value="TreeGrafter"/>
</dbReference>
<dbReference type="SUPFAM" id="SSF56784">
    <property type="entry name" value="HAD-like"/>
    <property type="match status" value="1"/>
</dbReference>
<proteinExistence type="predicted"/>
<dbReference type="GO" id="GO:0016791">
    <property type="term" value="F:phosphatase activity"/>
    <property type="evidence" value="ECO:0007669"/>
    <property type="project" value="TreeGrafter"/>
</dbReference>
<dbReference type="InterPro" id="IPR006379">
    <property type="entry name" value="HAD-SF_hydro_IIB"/>
</dbReference>
<dbReference type="Proteomes" id="UP000236728">
    <property type="component" value="Unassembled WGS sequence"/>
</dbReference>
<dbReference type="Gene3D" id="3.30.1240.10">
    <property type="match status" value="1"/>
</dbReference>
<reference evidence="1 2" key="1">
    <citation type="submission" date="2016-10" db="EMBL/GenBank/DDBJ databases">
        <authorList>
            <person name="de Groot N.N."/>
        </authorList>
    </citation>
    <scope>NUCLEOTIDE SEQUENCE [LARGE SCALE GENOMIC DNA]</scope>
    <source>
        <strain evidence="1 2">DSM 22489</strain>
    </source>
</reference>
<accession>A0A1H5S7I4</accession>
<keyword evidence="2" id="KW-1185">Reference proteome</keyword>
<dbReference type="Gene3D" id="3.40.50.1000">
    <property type="entry name" value="HAD superfamily/HAD-like"/>
    <property type="match status" value="1"/>
</dbReference>
<dbReference type="GO" id="GO:0000287">
    <property type="term" value="F:magnesium ion binding"/>
    <property type="evidence" value="ECO:0007669"/>
    <property type="project" value="TreeGrafter"/>
</dbReference>
<dbReference type="PROSITE" id="PS01229">
    <property type="entry name" value="COF_2"/>
    <property type="match status" value="1"/>
</dbReference>
<dbReference type="InterPro" id="IPR036412">
    <property type="entry name" value="HAD-like_sf"/>
</dbReference>
<dbReference type="PANTHER" id="PTHR10000:SF8">
    <property type="entry name" value="HAD SUPERFAMILY HYDROLASE-LIKE, TYPE 3"/>
    <property type="match status" value="1"/>
</dbReference>
<dbReference type="AlphaFoldDB" id="A0A1H5S7I4"/>
<dbReference type="OrthoDB" id="9781413at2"/>
<dbReference type="NCBIfam" id="TIGR01484">
    <property type="entry name" value="HAD-SF-IIB"/>
    <property type="match status" value="1"/>
</dbReference>
<dbReference type="Pfam" id="PF08282">
    <property type="entry name" value="Hydrolase_3"/>
    <property type="match status" value="1"/>
</dbReference>
<protein>
    <recommendedName>
        <fullName evidence="3">Cof subfamily of IIB subfamily of haloacid dehalogenase superfamily/HAD-superfamily hydrolase, subfamily IIB</fullName>
    </recommendedName>
</protein>
<name>A0A1H5S7I4_9BACT</name>
<dbReference type="InterPro" id="IPR023214">
    <property type="entry name" value="HAD_sf"/>
</dbReference>
<sequence>MDGTLLNSDGKVSPRNLAALKAAQDAGIEVVIATGRRHCYAMKVLRDLNLDPANAMISSNGTVIRTLGHELLHRTHLPVATSRWICAHAGEFRSTLVFTFDKVDETGEDARGSLVAEQMDELHASISRWMQVNEPYFARIDRLEDALPEADVEDEGLTHPDSLLRIHPAEPIQAMMCGTVERMAAAEARLLEDPRVAGVGHATHPEAEITLHRTSYPARDLSIVDILPAGCSKASGLEVLAKLRSLTRADVMAIGDNWNDLPMLEWAGRPVLMSNAPNELHDRAALEGWQVVPSNDEDGVAQAIEEVLKEALTLATTR</sequence>
<dbReference type="PANTHER" id="PTHR10000">
    <property type="entry name" value="PHOSPHOSERINE PHOSPHATASE"/>
    <property type="match status" value="1"/>
</dbReference>
<gene>
    <name evidence="1" type="ORF">SAMN05421819_0102</name>
</gene>
<evidence type="ECO:0000313" key="1">
    <source>
        <dbReference type="EMBL" id="SEF46569.1"/>
    </source>
</evidence>